<dbReference type="OrthoDB" id="7165597at2"/>
<dbReference type="SMART" id="SM00463">
    <property type="entry name" value="SMR"/>
    <property type="match status" value="1"/>
</dbReference>
<feature type="compositionally biased region" description="Pro residues" evidence="1">
    <location>
        <begin position="33"/>
        <end position="49"/>
    </location>
</feature>
<dbReference type="BioCyc" id="AURANTIMONAS:SI859A1_03560-MONOMER"/>
<dbReference type="EMBL" id="AAPJ01000009">
    <property type="protein sequence ID" value="EAS48541.1"/>
    <property type="molecule type" value="Genomic_DNA"/>
</dbReference>
<feature type="compositionally biased region" description="Pro residues" evidence="1">
    <location>
        <begin position="61"/>
        <end position="72"/>
    </location>
</feature>
<dbReference type="Pfam" id="PF01713">
    <property type="entry name" value="Smr"/>
    <property type="match status" value="1"/>
</dbReference>
<evidence type="ECO:0000313" key="3">
    <source>
        <dbReference type="EMBL" id="EAS48541.1"/>
    </source>
</evidence>
<dbReference type="AlphaFoldDB" id="Q1YE58"/>
<keyword evidence="4" id="KW-1185">Reference proteome</keyword>
<dbReference type="SUPFAM" id="SSF160443">
    <property type="entry name" value="SMR domain-like"/>
    <property type="match status" value="1"/>
</dbReference>
<dbReference type="RefSeq" id="WP_009211369.1">
    <property type="nucleotide sequence ID" value="NZ_BBWP01000039.1"/>
</dbReference>
<comment type="caution">
    <text evidence="3">The sequence shown here is derived from an EMBL/GenBank/DDBJ whole genome shotgun (WGS) entry which is preliminary data.</text>
</comment>
<dbReference type="Gene3D" id="3.30.1370.110">
    <property type="match status" value="1"/>
</dbReference>
<dbReference type="HOGENOM" id="CLU_055978_2_0_5"/>
<evidence type="ECO:0000259" key="2">
    <source>
        <dbReference type="PROSITE" id="PS50828"/>
    </source>
</evidence>
<dbReference type="InterPro" id="IPR036063">
    <property type="entry name" value="Smr_dom_sf"/>
</dbReference>
<accession>Q1YE58</accession>
<dbReference type="Proteomes" id="UP000000321">
    <property type="component" value="Unassembled WGS sequence"/>
</dbReference>
<dbReference type="InterPro" id="IPR002625">
    <property type="entry name" value="Smr_dom"/>
</dbReference>
<evidence type="ECO:0000256" key="1">
    <source>
        <dbReference type="SAM" id="MobiDB-lite"/>
    </source>
</evidence>
<feature type="region of interest" description="Disordered" evidence="1">
    <location>
        <begin position="19"/>
        <end position="78"/>
    </location>
</feature>
<dbReference type="PANTHER" id="PTHR35562">
    <property type="entry name" value="DNA ENDONUCLEASE SMRA-RELATED"/>
    <property type="match status" value="1"/>
</dbReference>
<protein>
    <recommendedName>
        <fullName evidence="2">Smr domain-containing protein</fullName>
    </recommendedName>
</protein>
<dbReference type="PROSITE" id="PS50828">
    <property type="entry name" value="SMR"/>
    <property type="match status" value="1"/>
</dbReference>
<reference evidence="3 4" key="1">
    <citation type="journal article" date="2008" name="Appl. Environ. Microbiol.">
        <title>Genomic insights into Mn(II) oxidation by the marine alphaproteobacterium Aurantimonas sp. strain SI85-9A1.</title>
        <authorList>
            <person name="Dick G.J."/>
            <person name="Podell S."/>
            <person name="Johnson H.A."/>
            <person name="Rivera-Espinoza Y."/>
            <person name="Bernier-Latmani R."/>
            <person name="McCarthy J.K."/>
            <person name="Torpey J.W."/>
            <person name="Clement B.G."/>
            <person name="Gaasterland T."/>
            <person name="Tebo B.M."/>
        </authorList>
    </citation>
    <scope>NUCLEOTIDE SEQUENCE [LARGE SCALE GENOMIC DNA]</scope>
    <source>
        <strain evidence="3 4">SI85-9A1</strain>
    </source>
</reference>
<dbReference type="PANTHER" id="PTHR35562:SF2">
    <property type="entry name" value="DNA ENDONUCLEASE SMRA-RELATED"/>
    <property type="match status" value="1"/>
</dbReference>
<organism evidence="3 4">
    <name type="scientific">Aurantimonas manganoxydans (strain ATCC BAA-1229 / DSM 21871 / SI85-9A1)</name>
    <dbReference type="NCBI Taxonomy" id="287752"/>
    <lineage>
        <taxon>Bacteria</taxon>
        <taxon>Pseudomonadati</taxon>
        <taxon>Pseudomonadota</taxon>
        <taxon>Alphaproteobacteria</taxon>
        <taxon>Hyphomicrobiales</taxon>
        <taxon>Aurantimonadaceae</taxon>
        <taxon>Aurantimonas</taxon>
    </lineage>
</organism>
<evidence type="ECO:0000313" key="4">
    <source>
        <dbReference type="Proteomes" id="UP000000321"/>
    </source>
</evidence>
<sequence>MKRRRRTLSVEDARLWASVARSAVPLKGKSHPQMPPEDAPELPAAPPPVGRKGSKTAAPALPAPIRQPPPQPRLTQHPFERPTRRKISKGRLPIEARIDLHEMTQGVAHDALVSFLRQSQAMGLRHVLVITGRGGSGGHFGSRGVLRRVVPMWFGSPEFRPLVSGFDSAERHHGGDGALYVRVRRFG</sequence>
<gene>
    <name evidence="3" type="ORF">SI859A1_03560</name>
</gene>
<name>Q1YE58_AURMS</name>
<proteinExistence type="predicted"/>
<feature type="domain" description="Smr" evidence="2">
    <location>
        <begin position="98"/>
        <end position="184"/>
    </location>
</feature>